<evidence type="ECO:0000256" key="1">
    <source>
        <dbReference type="SAM" id="MobiDB-lite"/>
    </source>
</evidence>
<dbReference type="Gene3D" id="2.150.10.10">
    <property type="entry name" value="Serralysin-like metalloprotease, C-terminal"/>
    <property type="match status" value="1"/>
</dbReference>
<dbReference type="GO" id="GO:0005509">
    <property type="term" value="F:calcium ion binding"/>
    <property type="evidence" value="ECO:0007669"/>
    <property type="project" value="InterPro"/>
</dbReference>
<sequence>MTSTINTIVTTPVYDSSTEDFLITANGGVDVSGAYALRLVGQAATLDGFIRSGGADAVIMAQNQEQSSSLTVNTTGYVIGRSNAITAAAGSTIINAGAILTLGYGNSQYSSAIYVGGANITISNSGTIEALQGTGISTQSPGQVDITNSGYIKGQTVAIRAGDGADIVRNSGLIASETPFAIDFFGGSDTYDGRNGGIVRGLINLGGDADQAFGGESGDNIFGGSGNDWLDGGLGADTLNGGSDWDVASYITMAAASGGITVDLTTNQNGGAAAGDKLLNIEVVQGTNFNDEITGIDGNGVELLGEAGNDRLFGKSGSDILKGGVDNDMLDGGSGTDKMEGGSGN</sequence>
<proteinExistence type="predicted"/>
<evidence type="ECO:0000313" key="3">
    <source>
        <dbReference type="Proteomes" id="UP000035489"/>
    </source>
</evidence>
<gene>
    <name evidence="2" type="ORF">AA309_29065</name>
</gene>
<keyword evidence="3" id="KW-1185">Reference proteome</keyword>
<dbReference type="STRING" id="1225564.AA309_29065"/>
<dbReference type="OrthoDB" id="8012636at2"/>
<reference evidence="2 3" key="1">
    <citation type="submission" date="2015-05" db="EMBL/GenBank/DDBJ databases">
        <title>Draft genome sequence of Microvirga vignae strain BR3299, a novel nitrogen fixing bacteria isolated from Brazil semi-aired region.</title>
        <authorList>
            <person name="Zilli J.E."/>
            <person name="Passos S.R."/>
            <person name="Leite J."/>
            <person name="Baldani J.I."/>
            <person name="Xavier G.R."/>
            <person name="Rumjaneck N.G."/>
            <person name="Simoes-Araujo J.L."/>
        </authorList>
    </citation>
    <scope>NUCLEOTIDE SEQUENCE [LARGE SCALE GENOMIC DNA]</scope>
    <source>
        <strain evidence="2 3">BR3299</strain>
    </source>
</reference>
<name>A0A0H1R404_9HYPH</name>
<dbReference type="EMBL" id="LCYG01000116">
    <property type="protein sequence ID" value="KLK89838.1"/>
    <property type="molecule type" value="Genomic_DNA"/>
</dbReference>
<evidence type="ECO:0008006" key="4">
    <source>
        <dbReference type="Google" id="ProtNLM"/>
    </source>
</evidence>
<protein>
    <recommendedName>
        <fullName evidence="4">Calcium-binding protein</fullName>
    </recommendedName>
</protein>
<comment type="caution">
    <text evidence="2">The sequence shown here is derived from an EMBL/GenBank/DDBJ whole genome shotgun (WGS) entry which is preliminary data.</text>
</comment>
<dbReference type="InterPro" id="IPR018511">
    <property type="entry name" value="Hemolysin-typ_Ca-bd_CS"/>
</dbReference>
<accession>A0A0H1R404</accession>
<feature type="region of interest" description="Disordered" evidence="1">
    <location>
        <begin position="324"/>
        <end position="345"/>
    </location>
</feature>
<dbReference type="RefSeq" id="WP_150117829.1">
    <property type="nucleotide sequence ID" value="NZ_LCYG01000116.1"/>
</dbReference>
<dbReference type="SUPFAM" id="SSF51120">
    <property type="entry name" value="beta-Roll"/>
    <property type="match status" value="1"/>
</dbReference>
<dbReference type="InterPro" id="IPR001343">
    <property type="entry name" value="Hemolysn_Ca-bd"/>
</dbReference>
<dbReference type="PRINTS" id="PR00313">
    <property type="entry name" value="CABNDNGRPT"/>
</dbReference>
<dbReference type="Pfam" id="PF00353">
    <property type="entry name" value="HemolysinCabind"/>
    <property type="match status" value="2"/>
</dbReference>
<dbReference type="AlphaFoldDB" id="A0A0H1R404"/>
<organism evidence="2 3">
    <name type="scientific">Microvirga vignae</name>
    <dbReference type="NCBI Taxonomy" id="1225564"/>
    <lineage>
        <taxon>Bacteria</taxon>
        <taxon>Pseudomonadati</taxon>
        <taxon>Pseudomonadota</taxon>
        <taxon>Alphaproteobacteria</taxon>
        <taxon>Hyphomicrobiales</taxon>
        <taxon>Methylobacteriaceae</taxon>
        <taxon>Microvirga</taxon>
    </lineage>
</organism>
<evidence type="ECO:0000313" key="2">
    <source>
        <dbReference type="EMBL" id="KLK89838.1"/>
    </source>
</evidence>
<dbReference type="Proteomes" id="UP000035489">
    <property type="component" value="Unassembled WGS sequence"/>
</dbReference>
<dbReference type="PROSITE" id="PS00330">
    <property type="entry name" value="HEMOLYSIN_CALCIUM"/>
    <property type="match status" value="3"/>
</dbReference>
<dbReference type="InterPro" id="IPR011049">
    <property type="entry name" value="Serralysin-like_metalloprot_C"/>
</dbReference>
<feature type="non-terminal residue" evidence="2">
    <location>
        <position position="345"/>
    </location>
</feature>